<comment type="miscellaneous">
    <text evidence="8">The porphobilinogen subunits are added to the dipyrromethane group.</text>
</comment>
<sequence>MKVTIGTRASKLAMTQTQWIVQRLHQQWPNLEIAIEQIRTTGDRVTGVPLSQIGSDGVFVTEIERALHEGSIDLAVHSLKDLPTIQPDGLRLVIVGPREDVRDVFVSQVPFQIADGVLRPVEERADASDTVRIGTCSLRRTAQMRELAPHAQILSLRGNVDTRLRKLEAGDYDGIVLASAGLHRLGLQERLAGRLTYFPVDKLLPAPGQGALALECRADARMLELLAPLQDMAVLATTTAERMFMRRLGAGCYLPVAAYSTITEQILKIDGIVASLDGQRRIRVQQSISWTEHSTIAEAEQLGITLAEQALAQGAHEIIQELALPRDRERLNV</sequence>
<organism evidence="11 12">
    <name type="scientific">Dictyobacter kobayashii</name>
    <dbReference type="NCBI Taxonomy" id="2014872"/>
    <lineage>
        <taxon>Bacteria</taxon>
        <taxon>Bacillati</taxon>
        <taxon>Chloroflexota</taxon>
        <taxon>Ktedonobacteria</taxon>
        <taxon>Ktedonobacterales</taxon>
        <taxon>Dictyobacteraceae</taxon>
        <taxon>Dictyobacter</taxon>
    </lineage>
</organism>
<evidence type="ECO:0000259" key="9">
    <source>
        <dbReference type="Pfam" id="PF01379"/>
    </source>
</evidence>
<dbReference type="PANTHER" id="PTHR11557:SF0">
    <property type="entry name" value="PORPHOBILINOGEN DEAMINASE"/>
    <property type="match status" value="1"/>
</dbReference>
<dbReference type="Gene3D" id="3.30.160.40">
    <property type="entry name" value="Porphobilinogen deaminase, C-terminal domain"/>
    <property type="match status" value="1"/>
</dbReference>
<dbReference type="InterPro" id="IPR022418">
    <property type="entry name" value="Porphobilinogen_deaminase_C"/>
</dbReference>
<feature type="modified residue" description="S-(dipyrrolylmethanemethyl)cysteine" evidence="8">
    <location>
        <position position="252"/>
    </location>
</feature>
<evidence type="ECO:0000256" key="4">
    <source>
        <dbReference type="ARBA" id="ARBA00011245"/>
    </source>
</evidence>
<dbReference type="InterPro" id="IPR036803">
    <property type="entry name" value="Porphobilinogen_deaminase_C_sf"/>
</dbReference>
<keyword evidence="12" id="KW-1185">Reference proteome</keyword>
<evidence type="ECO:0000256" key="3">
    <source>
        <dbReference type="ARBA" id="ARBA00005638"/>
    </source>
</evidence>
<accession>A0A402ABB0</accession>
<dbReference type="Gene3D" id="3.40.190.10">
    <property type="entry name" value="Periplasmic binding protein-like II"/>
    <property type="match status" value="2"/>
</dbReference>
<dbReference type="GO" id="GO:0004418">
    <property type="term" value="F:hydroxymethylbilane synthase activity"/>
    <property type="evidence" value="ECO:0007669"/>
    <property type="project" value="UniProtKB-UniRule"/>
</dbReference>
<comment type="caution">
    <text evidence="11">The sequence shown here is derived from an EMBL/GenBank/DDBJ whole genome shotgun (WGS) entry which is preliminary data.</text>
</comment>
<keyword evidence="5 8" id="KW-0808">Transferase</keyword>
<dbReference type="SUPFAM" id="SSF54782">
    <property type="entry name" value="Porphobilinogen deaminase (hydroxymethylbilane synthase), C-terminal domain"/>
    <property type="match status" value="1"/>
</dbReference>
<dbReference type="AlphaFoldDB" id="A0A402ABB0"/>
<name>A0A402ABB0_9CHLR</name>
<feature type="domain" description="Porphobilinogen deaminase C-terminal" evidence="10">
    <location>
        <begin position="237"/>
        <end position="311"/>
    </location>
</feature>
<comment type="subunit">
    <text evidence="4 8">Monomer.</text>
</comment>
<protein>
    <recommendedName>
        <fullName evidence="8">Porphobilinogen deaminase</fullName>
        <shortName evidence="8">PBG</shortName>
        <ecNumber evidence="8">2.5.1.61</ecNumber>
    </recommendedName>
    <alternativeName>
        <fullName evidence="8">Hydroxymethylbilane synthase</fullName>
        <shortName evidence="8">HMBS</shortName>
    </alternativeName>
    <alternativeName>
        <fullName evidence="8">Pre-uroporphyrinogen synthase</fullName>
    </alternativeName>
</protein>
<dbReference type="RefSeq" id="WP_126548319.1">
    <property type="nucleotide sequence ID" value="NZ_BIFS01000001.1"/>
</dbReference>
<evidence type="ECO:0000313" key="11">
    <source>
        <dbReference type="EMBL" id="GCE16418.1"/>
    </source>
</evidence>
<dbReference type="GO" id="GO:0005737">
    <property type="term" value="C:cytoplasm"/>
    <property type="evidence" value="ECO:0007669"/>
    <property type="project" value="UniProtKB-UniRule"/>
</dbReference>
<dbReference type="SUPFAM" id="SSF53850">
    <property type="entry name" value="Periplasmic binding protein-like II"/>
    <property type="match status" value="1"/>
</dbReference>
<evidence type="ECO:0000256" key="1">
    <source>
        <dbReference type="ARBA" id="ARBA00002869"/>
    </source>
</evidence>
<dbReference type="Pfam" id="PF01379">
    <property type="entry name" value="Porphobil_deam"/>
    <property type="match status" value="1"/>
</dbReference>
<dbReference type="InterPro" id="IPR000860">
    <property type="entry name" value="HemC"/>
</dbReference>
<evidence type="ECO:0000259" key="10">
    <source>
        <dbReference type="Pfam" id="PF03900"/>
    </source>
</evidence>
<dbReference type="NCBIfam" id="TIGR00212">
    <property type="entry name" value="hemC"/>
    <property type="match status" value="1"/>
</dbReference>
<dbReference type="Pfam" id="PF03900">
    <property type="entry name" value="Porphobil_deamC"/>
    <property type="match status" value="1"/>
</dbReference>
<gene>
    <name evidence="8 11" type="primary">hemC</name>
    <name evidence="11" type="ORF">KDK_02180</name>
</gene>
<evidence type="ECO:0000256" key="8">
    <source>
        <dbReference type="HAMAP-Rule" id="MF_00260"/>
    </source>
</evidence>
<comment type="function">
    <text evidence="1 8">Tetrapolymerization of the monopyrrole PBG into the hydroxymethylbilane pre-uroporphyrinogen in several discrete steps.</text>
</comment>
<dbReference type="EC" id="2.5.1.61" evidence="8"/>
<evidence type="ECO:0000256" key="7">
    <source>
        <dbReference type="ARBA" id="ARBA00048169"/>
    </source>
</evidence>
<comment type="catalytic activity">
    <reaction evidence="7 8">
        <text>4 porphobilinogen + H2O = hydroxymethylbilane + 4 NH4(+)</text>
        <dbReference type="Rhea" id="RHEA:13185"/>
        <dbReference type="ChEBI" id="CHEBI:15377"/>
        <dbReference type="ChEBI" id="CHEBI:28938"/>
        <dbReference type="ChEBI" id="CHEBI:57845"/>
        <dbReference type="ChEBI" id="CHEBI:58126"/>
        <dbReference type="EC" id="2.5.1.61"/>
    </reaction>
</comment>
<dbReference type="HAMAP" id="MF_00260">
    <property type="entry name" value="Porphobil_deam"/>
    <property type="match status" value="1"/>
</dbReference>
<comment type="similarity">
    <text evidence="3 8">Belongs to the HMBS family.</text>
</comment>
<dbReference type="PIRSF" id="PIRSF001438">
    <property type="entry name" value="4pyrrol_synth_OHMeBilane_synth"/>
    <property type="match status" value="1"/>
</dbReference>
<dbReference type="InterPro" id="IPR022417">
    <property type="entry name" value="Porphobilin_deaminase_N"/>
</dbReference>
<keyword evidence="6 8" id="KW-0627">Porphyrin biosynthesis</keyword>
<dbReference type="PANTHER" id="PTHR11557">
    <property type="entry name" value="PORPHOBILINOGEN DEAMINASE"/>
    <property type="match status" value="1"/>
</dbReference>
<dbReference type="FunFam" id="3.40.190.10:FF:000086">
    <property type="entry name" value="Probable porphobilinogen deaminase"/>
    <property type="match status" value="1"/>
</dbReference>
<dbReference type="FunFam" id="3.40.190.10:FF:000005">
    <property type="entry name" value="Porphobilinogen deaminase"/>
    <property type="match status" value="1"/>
</dbReference>
<proteinExistence type="inferred from homology"/>
<comment type="pathway">
    <text evidence="2">Porphyrin-containing compound metabolism; protoporphyrin-IX biosynthesis; coproporphyrinogen-III from 5-aminolevulinate: step 2/4.</text>
</comment>
<dbReference type="OrthoDB" id="9810298at2"/>
<dbReference type="Proteomes" id="UP000287188">
    <property type="component" value="Unassembled WGS sequence"/>
</dbReference>
<evidence type="ECO:0000256" key="5">
    <source>
        <dbReference type="ARBA" id="ARBA00022679"/>
    </source>
</evidence>
<comment type="cofactor">
    <cofactor evidence="8">
        <name>dipyrromethane</name>
        <dbReference type="ChEBI" id="CHEBI:60342"/>
    </cofactor>
    <text evidence="8">Binds 1 dipyrromethane group covalently.</text>
</comment>
<evidence type="ECO:0000256" key="6">
    <source>
        <dbReference type="ARBA" id="ARBA00023244"/>
    </source>
</evidence>
<reference evidence="12" key="1">
    <citation type="submission" date="2018-12" db="EMBL/GenBank/DDBJ databases">
        <title>Tengunoibacter tsumagoiensis gen. nov., sp. nov., Dictyobacter kobayashii sp. nov., D. alpinus sp. nov., and D. joshuensis sp. nov. and description of Dictyobacteraceae fam. nov. within the order Ktedonobacterales isolated from Tengu-no-mugimeshi.</title>
        <authorList>
            <person name="Wang C.M."/>
            <person name="Zheng Y."/>
            <person name="Sakai Y."/>
            <person name="Toyoda A."/>
            <person name="Minakuchi Y."/>
            <person name="Abe K."/>
            <person name="Yokota A."/>
            <person name="Yabe S."/>
        </authorList>
    </citation>
    <scope>NUCLEOTIDE SEQUENCE [LARGE SCALE GENOMIC DNA]</scope>
    <source>
        <strain evidence="12">Uno11</strain>
    </source>
</reference>
<dbReference type="PRINTS" id="PR00151">
    <property type="entry name" value="PORPHBDMNASE"/>
</dbReference>
<dbReference type="GO" id="GO:0006782">
    <property type="term" value="P:protoporphyrinogen IX biosynthetic process"/>
    <property type="evidence" value="ECO:0007669"/>
    <property type="project" value="UniProtKB-UniRule"/>
</dbReference>
<evidence type="ECO:0000256" key="2">
    <source>
        <dbReference type="ARBA" id="ARBA00004735"/>
    </source>
</evidence>
<dbReference type="EMBL" id="BIFS01000001">
    <property type="protein sequence ID" value="GCE16418.1"/>
    <property type="molecule type" value="Genomic_DNA"/>
</dbReference>
<evidence type="ECO:0000313" key="12">
    <source>
        <dbReference type="Proteomes" id="UP000287188"/>
    </source>
</evidence>
<feature type="domain" description="Porphobilinogen deaminase N-terminal" evidence="9">
    <location>
        <begin position="3"/>
        <end position="221"/>
    </location>
</feature>